<dbReference type="EMBL" id="RQXV01000001">
    <property type="protein sequence ID" value="RRD01288.1"/>
    <property type="molecule type" value="Genomic_DNA"/>
</dbReference>
<sequence>MPLTTEDKLEIQDLMGRFALAVDVQGPDAMRELFVDDARFVIESFQVDVKGLDNIINWIKDNSDSFPPNLTHVQSNFVIDGDGTEAKLSCISQAIQDFEGEIKHFVIGRYDETLVKTPAGWRLKVHKLNMRS</sequence>
<comment type="caution">
    <text evidence="2">The sequence shown here is derived from an EMBL/GenBank/DDBJ whole genome shotgun (WGS) entry which is preliminary data.</text>
</comment>
<keyword evidence="3" id="KW-1185">Reference proteome</keyword>
<dbReference type="OrthoDB" id="2860904at2"/>
<dbReference type="InterPro" id="IPR037401">
    <property type="entry name" value="SnoaL-like"/>
</dbReference>
<accession>A0A3P1SW77</accession>
<proteinExistence type="predicted"/>
<name>A0A3P1SW77_9GAMM</name>
<dbReference type="Proteomes" id="UP000267535">
    <property type="component" value="Unassembled WGS sequence"/>
</dbReference>
<feature type="domain" description="SnoaL-like" evidence="1">
    <location>
        <begin position="5"/>
        <end position="124"/>
    </location>
</feature>
<evidence type="ECO:0000259" key="1">
    <source>
        <dbReference type="Pfam" id="PF13577"/>
    </source>
</evidence>
<evidence type="ECO:0000313" key="2">
    <source>
        <dbReference type="EMBL" id="RRD01288.1"/>
    </source>
</evidence>
<protein>
    <submittedName>
        <fullName evidence="2">Nuclear transport factor 2 family protein</fullName>
    </submittedName>
</protein>
<dbReference type="Pfam" id="PF13577">
    <property type="entry name" value="SnoaL_4"/>
    <property type="match status" value="1"/>
</dbReference>
<organism evidence="2 3">
    <name type="scientific">Amphritea balenae</name>
    <dbReference type="NCBI Taxonomy" id="452629"/>
    <lineage>
        <taxon>Bacteria</taxon>
        <taxon>Pseudomonadati</taxon>
        <taxon>Pseudomonadota</taxon>
        <taxon>Gammaproteobacteria</taxon>
        <taxon>Oceanospirillales</taxon>
        <taxon>Oceanospirillaceae</taxon>
        <taxon>Amphritea</taxon>
    </lineage>
</organism>
<gene>
    <name evidence="2" type="ORF">EHS89_01630</name>
</gene>
<reference evidence="2 3" key="1">
    <citation type="submission" date="2018-11" db="EMBL/GenBank/DDBJ databases">
        <title>The draft genome sequence of Amphritea balenae JAMM 1525T.</title>
        <authorList>
            <person name="Fang Z."/>
            <person name="Zhang Y."/>
            <person name="Han X."/>
        </authorList>
    </citation>
    <scope>NUCLEOTIDE SEQUENCE [LARGE SCALE GENOMIC DNA]</scope>
    <source>
        <strain evidence="2 3">JAMM 1525</strain>
    </source>
</reference>
<dbReference type="SUPFAM" id="SSF54427">
    <property type="entry name" value="NTF2-like"/>
    <property type="match status" value="1"/>
</dbReference>
<dbReference type="RefSeq" id="WP_124924361.1">
    <property type="nucleotide sequence ID" value="NZ_BMOH01000001.1"/>
</dbReference>
<evidence type="ECO:0000313" key="3">
    <source>
        <dbReference type="Proteomes" id="UP000267535"/>
    </source>
</evidence>
<dbReference type="Gene3D" id="3.10.450.50">
    <property type="match status" value="1"/>
</dbReference>
<dbReference type="AlphaFoldDB" id="A0A3P1SW77"/>
<dbReference type="InterPro" id="IPR032710">
    <property type="entry name" value="NTF2-like_dom_sf"/>
</dbReference>